<keyword evidence="5" id="KW-0560">Oxidoreductase</keyword>
<keyword evidence="8" id="KW-1185">Reference proteome</keyword>
<dbReference type="InterPro" id="IPR036188">
    <property type="entry name" value="FAD/NAD-bd_sf"/>
</dbReference>
<comment type="caution">
    <text evidence="7">The sequence shown here is derived from an EMBL/GenBank/DDBJ whole genome shotgun (WGS) entry which is preliminary data.</text>
</comment>
<dbReference type="GO" id="GO:0051698">
    <property type="term" value="F:saccharopine oxidase activity"/>
    <property type="evidence" value="ECO:0007669"/>
    <property type="project" value="TreeGrafter"/>
</dbReference>
<evidence type="ECO:0000256" key="1">
    <source>
        <dbReference type="ARBA" id="ARBA00001974"/>
    </source>
</evidence>
<feature type="domain" description="FAD dependent oxidoreductase" evidence="6">
    <location>
        <begin position="6"/>
        <end position="367"/>
    </location>
</feature>
<dbReference type="PANTHER" id="PTHR10961">
    <property type="entry name" value="PEROXISOMAL SARCOSINE OXIDASE"/>
    <property type="match status" value="1"/>
</dbReference>
<evidence type="ECO:0000256" key="4">
    <source>
        <dbReference type="ARBA" id="ARBA00022827"/>
    </source>
</evidence>
<dbReference type="EMBL" id="VNKQ01000014">
    <property type="protein sequence ID" value="KAG0646702.1"/>
    <property type="molecule type" value="Genomic_DNA"/>
</dbReference>
<comment type="similarity">
    <text evidence="2">Belongs to the MSOX/MTOX family.</text>
</comment>
<gene>
    <name evidence="7" type="ORF">D0Z07_6135</name>
</gene>
<evidence type="ECO:0000313" key="7">
    <source>
        <dbReference type="EMBL" id="KAG0646702.1"/>
    </source>
</evidence>
<comment type="cofactor">
    <cofactor evidence="1">
        <name>FAD</name>
        <dbReference type="ChEBI" id="CHEBI:57692"/>
    </cofactor>
</comment>
<sequence>MTSKSYVIVGSGVFGASTAYHLSKAHPESSITLLDRSSSFPCPLAASHDFNKIVRADYGSLFYCELALKARELWKNDSLYKSFYHQSGMVVMDESDLGRRIIGNYKSLNEETGSEIVGPDEMKKRYDGLFAKTDYRGVEDIFVNPTSGWAEATPAVKKVIEAAVRDCTGVRLASGKTLHAIDIILCTGAGTAKLLADSAPDWKELQVMDRIAAAGVVTGVAKLNTRQQERFRKSPVFVHAVGEVQGEVLPPTPDGFLKFCVDVSFMNTSLHKGSGQMITQPPDQEDQAQHTVSQQLKDECARVMKGIYGKELDDAVFDSFRICWDGYTPNQDFIISSHPRCQNLYVATAGSFHGWKFLPILGQYVVKLLDGELDNDLVQRWAWDRPQVGSAHEKVKPKRELRDLI</sequence>
<proteinExistence type="inferred from homology"/>
<evidence type="ECO:0000313" key="8">
    <source>
        <dbReference type="Proteomes" id="UP000785200"/>
    </source>
</evidence>
<evidence type="ECO:0000256" key="5">
    <source>
        <dbReference type="ARBA" id="ARBA00023002"/>
    </source>
</evidence>
<name>A0A9P6VF59_9HELO</name>
<keyword evidence="4" id="KW-0274">FAD</keyword>
<dbReference type="Proteomes" id="UP000785200">
    <property type="component" value="Unassembled WGS sequence"/>
</dbReference>
<dbReference type="SUPFAM" id="SSF51905">
    <property type="entry name" value="FAD/NAD(P)-binding domain"/>
    <property type="match status" value="1"/>
</dbReference>
<protein>
    <submittedName>
        <fullName evidence="7">Oxidase</fullName>
    </submittedName>
</protein>
<evidence type="ECO:0000256" key="2">
    <source>
        <dbReference type="ARBA" id="ARBA00010989"/>
    </source>
</evidence>
<reference evidence="7" key="1">
    <citation type="submission" date="2019-07" db="EMBL/GenBank/DDBJ databases">
        <title>Hyphodiscus hymeniophilus genome sequencing and assembly.</title>
        <authorList>
            <person name="Kramer G."/>
            <person name="Nodwell J."/>
        </authorList>
    </citation>
    <scope>NUCLEOTIDE SEQUENCE</scope>
    <source>
        <strain evidence="7">ATCC 34498</strain>
    </source>
</reference>
<accession>A0A9P6VF59</accession>
<dbReference type="OrthoDB" id="2219495at2759"/>
<evidence type="ECO:0000256" key="3">
    <source>
        <dbReference type="ARBA" id="ARBA00022630"/>
    </source>
</evidence>
<organism evidence="7 8">
    <name type="scientific">Hyphodiscus hymeniophilus</name>
    <dbReference type="NCBI Taxonomy" id="353542"/>
    <lineage>
        <taxon>Eukaryota</taxon>
        <taxon>Fungi</taxon>
        <taxon>Dikarya</taxon>
        <taxon>Ascomycota</taxon>
        <taxon>Pezizomycotina</taxon>
        <taxon>Leotiomycetes</taxon>
        <taxon>Helotiales</taxon>
        <taxon>Hyphodiscaceae</taxon>
        <taxon>Hyphodiscus</taxon>
    </lineage>
</organism>
<keyword evidence="3" id="KW-0285">Flavoprotein</keyword>
<dbReference type="InterPro" id="IPR045170">
    <property type="entry name" value="MTOX"/>
</dbReference>
<dbReference type="GO" id="GO:0050660">
    <property type="term" value="F:flavin adenine dinucleotide binding"/>
    <property type="evidence" value="ECO:0007669"/>
    <property type="project" value="InterPro"/>
</dbReference>
<dbReference type="AlphaFoldDB" id="A0A9P6VF59"/>
<dbReference type="InterPro" id="IPR006076">
    <property type="entry name" value="FAD-dep_OxRdtase"/>
</dbReference>
<dbReference type="Gene3D" id="3.50.50.60">
    <property type="entry name" value="FAD/NAD(P)-binding domain"/>
    <property type="match status" value="2"/>
</dbReference>
<dbReference type="Pfam" id="PF01266">
    <property type="entry name" value="DAO"/>
    <property type="match status" value="1"/>
</dbReference>
<evidence type="ECO:0000259" key="6">
    <source>
        <dbReference type="Pfam" id="PF01266"/>
    </source>
</evidence>
<dbReference type="PANTHER" id="PTHR10961:SF37">
    <property type="entry name" value="FAD DEPENDENT OXIDOREDUCTASE DOMAIN-CONTAINING PROTEIN"/>
    <property type="match status" value="1"/>
</dbReference>
<dbReference type="GO" id="GO:0008115">
    <property type="term" value="F:sarcosine oxidase activity"/>
    <property type="evidence" value="ECO:0007669"/>
    <property type="project" value="TreeGrafter"/>
</dbReference>